<dbReference type="PROSITE" id="PS00027">
    <property type="entry name" value="HOMEOBOX_1"/>
    <property type="match status" value="1"/>
</dbReference>
<dbReference type="Proteomes" id="UP000887540">
    <property type="component" value="Unplaced"/>
</dbReference>
<evidence type="ECO:0000256" key="4">
    <source>
        <dbReference type="ARBA" id="ARBA00022724"/>
    </source>
</evidence>
<feature type="compositionally biased region" description="Low complexity" evidence="12">
    <location>
        <begin position="41"/>
        <end position="59"/>
    </location>
</feature>
<name>A0A914DXW8_9BILA</name>
<dbReference type="SMART" id="SM00351">
    <property type="entry name" value="PAX"/>
    <property type="match status" value="1"/>
</dbReference>
<organism evidence="15 16">
    <name type="scientific">Acrobeloides nanus</name>
    <dbReference type="NCBI Taxonomy" id="290746"/>
    <lineage>
        <taxon>Eukaryota</taxon>
        <taxon>Metazoa</taxon>
        <taxon>Ecdysozoa</taxon>
        <taxon>Nematoda</taxon>
        <taxon>Chromadorea</taxon>
        <taxon>Rhabditida</taxon>
        <taxon>Tylenchina</taxon>
        <taxon>Cephalobomorpha</taxon>
        <taxon>Cephaloboidea</taxon>
        <taxon>Cephalobidae</taxon>
        <taxon>Acrobeloides</taxon>
    </lineage>
</organism>
<evidence type="ECO:0000256" key="2">
    <source>
        <dbReference type="ARBA" id="ARBA00005733"/>
    </source>
</evidence>
<dbReference type="SUPFAM" id="SSF46689">
    <property type="entry name" value="Homeodomain-like"/>
    <property type="match status" value="2"/>
</dbReference>
<evidence type="ECO:0000256" key="6">
    <source>
        <dbReference type="ARBA" id="ARBA00023125"/>
    </source>
</evidence>
<dbReference type="PANTHER" id="PTHR45636:SF46">
    <property type="entry name" value="HOMEOBOX DOMAIN-CONTAINING PROTEIN"/>
    <property type="match status" value="1"/>
</dbReference>
<feature type="domain" description="Paired" evidence="14">
    <location>
        <begin position="1"/>
        <end position="110"/>
    </location>
</feature>
<keyword evidence="9 10" id="KW-0539">Nucleus</keyword>
<comment type="subcellular location">
    <subcellularLocation>
        <location evidence="1 10 11">Nucleus</location>
    </subcellularLocation>
</comment>
<keyword evidence="3" id="KW-0217">Developmental protein</keyword>
<dbReference type="CDD" id="cd00086">
    <property type="entry name" value="homeodomain"/>
    <property type="match status" value="1"/>
</dbReference>
<dbReference type="PROSITE" id="PS51057">
    <property type="entry name" value="PAIRED_2"/>
    <property type="match status" value="1"/>
</dbReference>
<dbReference type="Gene3D" id="1.10.10.10">
    <property type="entry name" value="Winged helix-like DNA-binding domain superfamily/Winged helix DNA-binding domain"/>
    <property type="match status" value="1"/>
</dbReference>
<reference evidence="16" key="1">
    <citation type="submission" date="2022-11" db="UniProtKB">
        <authorList>
            <consortium name="WormBaseParasite"/>
        </authorList>
    </citation>
    <scope>IDENTIFICATION</scope>
</reference>
<dbReference type="Gene3D" id="1.10.10.60">
    <property type="entry name" value="Homeodomain-like"/>
    <property type="match status" value="1"/>
</dbReference>
<keyword evidence="5" id="KW-0805">Transcription regulation</keyword>
<evidence type="ECO:0000313" key="16">
    <source>
        <dbReference type="WBParaSite" id="ACRNAN_scaffold4263.g10463.t1"/>
    </source>
</evidence>
<evidence type="ECO:0000256" key="11">
    <source>
        <dbReference type="RuleBase" id="RU000682"/>
    </source>
</evidence>
<sequence>MHVSGSLSSCGADSNGTQGLLSQEQLLHLWGSKNMRRFGGNSETPNNSSSKSSTGTKPKVATPQVVAKIEQYKRDNPTIFAWEIRERLINEAVCEQPPSVSSINRILRTRAAERAAEELSMILSAQGATSTLHTPSGLLSLRPLIPQRLPFTSANLVTSMLNATTTVPTFPNPGAIASPFLSSSWHGIPPGLFSPNIPIISPQAFLAAITSASHSIEDRNRLNSPLCVTPPHFSNSTLEDTSSSNLLQRRCSRSSFNPEQLEILEAAFANSSYPNHEVRQNLVRKTNLPEARIQVWFSNRRAKFRRSQQDQIGSSAERDESNNETETSLKRAHSFDPELSDSNQDHSQKNDEPETKRKSITFRPYE</sequence>
<dbReference type="InterPro" id="IPR043565">
    <property type="entry name" value="PAX_fam"/>
</dbReference>
<evidence type="ECO:0000256" key="8">
    <source>
        <dbReference type="ARBA" id="ARBA00023163"/>
    </source>
</evidence>
<dbReference type="SMART" id="SM00389">
    <property type="entry name" value="HOX"/>
    <property type="match status" value="1"/>
</dbReference>
<feature type="domain" description="Homeobox" evidence="13">
    <location>
        <begin position="247"/>
        <end position="307"/>
    </location>
</feature>
<dbReference type="GO" id="GO:0005634">
    <property type="term" value="C:nucleus"/>
    <property type="evidence" value="ECO:0007669"/>
    <property type="project" value="UniProtKB-SubCell"/>
</dbReference>
<evidence type="ECO:0000256" key="3">
    <source>
        <dbReference type="ARBA" id="ARBA00022473"/>
    </source>
</evidence>
<keyword evidence="6 10" id="KW-0238">DNA-binding</keyword>
<evidence type="ECO:0000256" key="7">
    <source>
        <dbReference type="ARBA" id="ARBA00023155"/>
    </source>
</evidence>
<feature type="compositionally biased region" description="Basic and acidic residues" evidence="12">
    <location>
        <begin position="316"/>
        <end position="336"/>
    </location>
</feature>
<feature type="region of interest" description="Disordered" evidence="12">
    <location>
        <begin position="35"/>
        <end position="62"/>
    </location>
</feature>
<dbReference type="PROSITE" id="PS50071">
    <property type="entry name" value="HOMEOBOX_2"/>
    <property type="match status" value="1"/>
</dbReference>
<evidence type="ECO:0000259" key="13">
    <source>
        <dbReference type="PROSITE" id="PS50071"/>
    </source>
</evidence>
<protein>
    <submittedName>
        <fullName evidence="16">Uncharacterized protein</fullName>
    </submittedName>
</protein>
<dbReference type="Pfam" id="PF00046">
    <property type="entry name" value="Homeodomain"/>
    <property type="match status" value="1"/>
</dbReference>
<keyword evidence="7 10" id="KW-0371">Homeobox</keyword>
<dbReference type="WBParaSite" id="ACRNAN_scaffold4263.g10463.t1">
    <property type="protein sequence ID" value="ACRNAN_scaffold4263.g10463.t1"/>
    <property type="gene ID" value="ACRNAN_scaffold4263.g10463"/>
</dbReference>
<feature type="compositionally biased region" description="Basic and acidic residues" evidence="12">
    <location>
        <begin position="343"/>
        <end position="357"/>
    </location>
</feature>
<dbReference type="AlphaFoldDB" id="A0A914DXW8"/>
<dbReference type="InterPro" id="IPR009057">
    <property type="entry name" value="Homeodomain-like_sf"/>
</dbReference>
<dbReference type="PANTHER" id="PTHR45636">
    <property type="entry name" value="PAIRED BOX PROTEIN PAX-6-RELATED-RELATED"/>
    <property type="match status" value="1"/>
</dbReference>
<accession>A0A914DXW8</accession>
<dbReference type="GO" id="GO:0000978">
    <property type="term" value="F:RNA polymerase II cis-regulatory region sequence-specific DNA binding"/>
    <property type="evidence" value="ECO:0007669"/>
    <property type="project" value="TreeGrafter"/>
</dbReference>
<comment type="similarity">
    <text evidence="2">Belongs to the paired homeobox family.</text>
</comment>
<keyword evidence="4" id="KW-0563">Paired box</keyword>
<evidence type="ECO:0000256" key="10">
    <source>
        <dbReference type="PROSITE-ProRule" id="PRU00108"/>
    </source>
</evidence>
<dbReference type="InterPro" id="IPR017970">
    <property type="entry name" value="Homeobox_CS"/>
</dbReference>
<evidence type="ECO:0000256" key="9">
    <source>
        <dbReference type="ARBA" id="ARBA00023242"/>
    </source>
</evidence>
<keyword evidence="15" id="KW-1185">Reference proteome</keyword>
<proteinExistence type="inferred from homology"/>
<dbReference type="Pfam" id="PF00292">
    <property type="entry name" value="PAX"/>
    <property type="match status" value="1"/>
</dbReference>
<keyword evidence="8" id="KW-0804">Transcription</keyword>
<dbReference type="FunFam" id="1.10.10.10:FF:000003">
    <property type="entry name" value="Paired box protein Pax-6"/>
    <property type="match status" value="1"/>
</dbReference>
<dbReference type="GO" id="GO:0000981">
    <property type="term" value="F:DNA-binding transcription factor activity, RNA polymerase II-specific"/>
    <property type="evidence" value="ECO:0007669"/>
    <property type="project" value="InterPro"/>
</dbReference>
<evidence type="ECO:0000256" key="12">
    <source>
        <dbReference type="SAM" id="MobiDB-lite"/>
    </source>
</evidence>
<evidence type="ECO:0000313" key="15">
    <source>
        <dbReference type="Proteomes" id="UP000887540"/>
    </source>
</evidence>
<dbReference type="InterPro" id="IPR001523">
    <property type="entry name" value="Paired_dom"/>
</dbReference>
<evidence type="ECO:0000259" key="14">
    <source>
        <dbReference type="PROSITE" id="PS51057"/>
    </source>
</evidence>
<evidence type="ECO:0000256" key="1">
    <source>
        <dbReference type="ARBA" id="ARBA00004123"/>
    </source>
</evidence>
<dbReference type="InterPro" id="IPR036388">
    <property type="entry name" value="WH-like_DNA-bd_sf"/>
</dbReference>
<dbReference type="InterPro" id="IPR001356">
    <property type="entry name" value="HD"/>
</dbReference>
<feature type="DNA-binding region" description="Homeobox" evidence="10">
    <location>
        <begin position="249"/>
        <end position="308"/>
    </location>
</feature>
<evidence type="ECO:0000256" key="5">
    <source>
        <dbReference type="ARBA" id="ARBA00023015"/>
    </source>
</evidence>
<feature type="region of interest" description="Disordered" evidence="12">
    <location>
        <begin position="306"/>
        <end position="366"/>
    </location>
</feature>